<name>A0A3B1AAC5_9ZZZZ</name>
<evidence type="ECO:0000256" key="1">
    <source>
        <dbReference type="ARBA" id="ARBA00004651"/>
    </source>
</evidence>
<dbReference type="SUPFAM" id="SSF48695">
    <property type="entry name" value="Multiheme cytochromes"/>
    <property type="match status" value="1"/>
</dbReference>
<keyword evidence="2" id="KW-1003">Cell membrane</keyword>
<dbReference type="InterPro" id="IPR051829">
    <property type="entry name" value="Multiheme_Cytochr_ET"/>
</dbReference>
<accession>A0A3B1AAC5</accession>
<proteinExistence type="predicted"/>
<organism evidence="10">
    <name type="scientific">hydrothermal vent metagenome</name>
    <dbReference type="NCBI Taxonomy" id="652676"/>
    <lineage>
        <taxon>unclassified sequences</taxon>
        <taxon>metagenomes</taxon>
        <taxon>ecological metagenomes</taxon>
    </lineage>
</organism>
<protein>
    <submittedName>
        <fullName evidence="10">Uncharacterized protein</fullName>
    </submittedName>
</protein>
<dbReference type="InterPro" id="IPR011577">
    <property type="entry name" value="Cyt_b561_bac/Ni-Hgenase"/>
</dbReference>
<evidence type="ECO:0000256" key="5">
    <source>
        <dbReference type="ARBA" id="ARBA00022989"/>
    </source>
</evidence>
<dbReference type="Gene3D" id="1.10.780.10">
    <property type="entry name" value="Hydroxylamine Oxidoreductase, Chain A, domain 1"/>
    <property type="match status" value="1"/>
</dbReference>
<comment type="subcellular location">
    <subcellularLocation>
        <location evidence="1">Cell membrane</location>
        <topology evidence="1">Multi-pass membrane protein</topology>
    </subcellularLocation>
</comment>
<feature type="domain" description="Doubled CXXCH motif" evidence="9">
    <location>
        <begin position="153"/>
        <end position="190"/>
    </location>
</feature>
<dbReference type="Pfam" id="PF01292">
    <property type="entry name" value="Ni_hydr_CYTB"/>
    <property type="match status" value="1"/>
</dbReference>
<feature type="transmembrane region" description="Helical" evidence="7">
    <location>
        <begin position="339"/>
        <end position="359"/>
    </location>
</feature>
<sequence>MILRAAYILLASLCISTAIAQTSDVGGDPAPTSVAANKHSDSSAECQKCHDAGKRPANYESVRSWLNSRHAAEGVTCIDCHLKKDLQSPDYYAAITAEKQADAHAAMVEKPGSKKNKAYFINVCGSCHEDRLTEFKDSVHGLANTQGETPSVSCIDCHDPHAAPLVSSKSSKLYRGSDVKTCGRCHKDARNSYMQTFHGKQFHLGNTLAPTCIYCHRGHELPTDDPASFIHADNVGGLCAGCHGEAVSAGLGADAILIQNLSQDSTRKITHFRDPVAAGPFSIAALINSTYLSMIIGIVGFFTLLSTRDYIKKTKDNAAIDSDRKKSVKRFSLSWRLQHFFWALSFIILAATGLSLKYPESVLSEAAVWLSGGEEMRSVIHRIAAIVFMLLAVIHLLPYLLKLKPPGKIFLSKKDLIDAFLHTSYLFGRTDKMPLMYRYTWYQKVEYWATVIGGFIVISTGLVMWNFSPLASQIPVEIVFYAQLIHGWEAILAVLVIFVQHFYHVFLNPDVFPMDKSWLTGRTNLTVMKHDHPLELMEIESKEGKSDEK</sequence>
<feature type="domain" description="Cytochrome b561 bacterial/Ni-hydrogenase" evidence="8">
    <location>
        <begin position="330"/>
        <end position="508"/>
    </location>
</feature>
<dbReference type="GO" id="GO:0016491">
    <property type="term" value="F:oxidoreductase activity"/>
    <property type="evidence" value="ECO:0007669"/>
    <property type="project" value="TreeGrafter"/>
</dbReference>
<dbReference type="SUPFAM" id="SSF81342">
    <property type="entry name" value="Transmembrane di-heme cytochromes"/>
    <property type="match status" value="1"/>
</dbReference>
<evidence type="ECO:0000313" key="10">
    <source>
        <dbReference type="EMBL" id="VAX02679.1"/>
    </source>
</evidence>
<feature type="transmembrane region" description="Helical" evidence="7">
    <location>
        <begin position="445"/>
        <end position="465"/>
    </location>
</feature>
<dbReference type="PANTHER" id="PTHR35038">
    <property type="entry name" value="DISSIMILATORY SULFITE REDUCTASE SIRA"/>
    <property type="match status" value="1"/>
</dbReference>
<dbReference type="EMBL" id="UOFU01000284">
    <property type="protein sequence ID" value="VAX02679.1"/>
    <property type="molecule type" value="Genomic_DNA"/>
</dbReference>
<dbReference type="InterPro" id="IPR036280">
    <property type="entry name" value="Multihaem_cyt_sf"/>
</dbReference>
<reference evidence="10" key="1">
    <citation type="submission" date="2018-06" db="EMBL/GenBank/DDBJ databases">
        <authorList>
            <person name="Zhirakovskaya E."/>
        </authorList>
    </citation>
    <scope>NUCLEOTIDE SEQUENCE</scope>
</reference>
<dbReference type="GO" id="GO:0005886">
    <property type="term" value="C:plasma membrane"/>
    <property type="evidence" value="ECO:0007669"/>
    <property type="project" value="UniProtKB-SubCell"/>
</dbReference>
<dbReference type="GO" id="GO:0022904">
    <property type="term" value="P:respiratory electron transport chain"/>
    <property type="evidence" value="ECO:0007669"/>
    <property type="project" value="InterPro"/>
</dbReference>
<evidence type="ECO:0000256" key="6">
    <source>
        <dbReference type="ARBA" id="ARBA00023136"/>
    </source>
</evidence>
<dbReference type="Gene3D" id="1.10.1130.10">
    <property type="entry name" value="Flavocytochrome C3, Chain A"/>
    <property type="match status" value="1"/>
</dbReference>
<evidence type="ECO:0000256" key="2">
    <source>
        <dbReference type="ARBA" id="ARBA00022475"/>
    </source>
</evidence>
<dbReference type="AlphaFoldDB" id="A0A3B1AAC5"/>
<evidence type="ECO:0000256" key="3">
    <source>
        <dbReference type="ARBA" id="ARBA00022692"/>
    </source>
</evidence>
<feature type="transmembrane region" description="Helical" evidence="7">
    <location>
        <begin position="281"/>
        <end position="305"/>
    </location>
</feature>
<evidence type="ECO:0000259" key="9">
    <source>
        <dbReference type="Pfam" id="PF09699"/>
    </source>
</evidence>
<evidence type="ECO:0000256" key="7">
    <source>
        <dbReference type="SAM" id="Phobius"/>
    </source>
</evidence>
<keyword evidence="6 7" id="KW-0472">Membrane</keyword>
<dbReference type="Pfam" id="PF09699">
    <property type="entry name" value="Paired_CXXCH_1"/>
    <property type="match status" value="1"/>
</dbReference>
<dbReference type="PANTHER" id="PTHR35038:SF6">
    <property type="entry name" value="SURFACE LOCALIZED DECAHEME CYTOCHROME C LIPOPROTEIN"/>
    <property type="match status" value="1"/>
</dbReference>
<gene>
    <name evidence="10" type="ORF">MNBD_GAMMA20-1695</name>
</gene>
<dbReference type="Gene3D" id="1.20.950.20">
    <property type="entry name" value="Transmembrane di-heme cytochromes, Chain C"/>
    <property type="match status" value="1"/>
</dbReference>
<dbReference type="GO" id="GO:0009055">
    <property type="term" value="F:electron transfer activity"/>
    <property type="evidence" value="ECO:0007669"/>
    <property type="project" value="InterPro"/>
</dbReference>
<keyword evidence="4" id="KW-0732">Signal</keyword>
<feature type="transmembrane region" description="Helical" evidence="7">
    <location>
        <begin position="379"/>
        <end position="401"/>
    </location>
</feature>
<dbReference type="InterPro" id="IPR010177">
    <property type="entry name" value="Paired_CXXCH_1"/>
</dbReference>
<evidence type="ECO:0000259" key="8">
    <source>
        <dbReference type="Pfam" id="PF01292"/>
    </source>
</evidence>
<keyword evidence="5 7" id="KW-1133">Transmembrane helix</keyword>
<keyword evidence="3 7" id="KW-0812">Transmembrane</keyword>
<dbReference type="InterPro" id="IPR016174">
    <property type="entry name" value="Di-haem_cyt_TM"/>
</dbReference>
<feature type="transmembrane region" description="Helical" evidence="7">
    <location>
        <begin position="485"/>
        <end position="506"/>
    </location>
</feature>
<evidence type="ECO:0000256" key="4">
    <source>
        <dbReference type="ARBA" id="ARBA00022729"/>
    </source>
</evidence>